<dbReference type="GeneID" id="9615864"/>
<dbReference type="AlphaFoldDB" id="D8TZ85"/>
<evidence type="ECO:0000313" key="3">
    <source>
        <dbReference type="EMBL" id="EFJ47137.1"/>
    </source>
</evidence>
<feature type="domain" description="Rhodanese" evidence="2">
    <location>
        <begin position="849"/>
        <end position="937"/>
    </location>
</feature>
<dbReference type="Pfam" id="PF00581">
    <property type="entry name" value="Rhodanese"/>
    <property type="match status" value="1"/>
</dbReference>
<feature type="region of interest" description="Disordered" evidence="1">
    <location>
        <begin position="90"/>
        <end position="111"/>
    </location>
</feature>
<evidence type="ECO:0000313" key="4">
    <source>
        <dbReference type="Proteomes" id="UP000001058"/>
    </source>
</evidence>
<dbReference type="Gene3D" id="3.40.250.10">
    <property type="entry name" value="Rhodanese-like domain"/>
    <property type="match status" value="1"/>
</dbReference>
<name>D8TZ85_VOLCA</name>
<proteinExistence type="predicted"/>
<dbReference type="GO" id="GO:0005634">
    <property type="term" value="C:nucleus"/>
    <property type="evidence" value="ECO:0007669"/>
    <property type="project" value="TreeGrafter"/>
</dbReference>
<reference evidence="3 4" key="1">
    <citation type="journal article" date="2010" name="Science">
        <title>Genomic analysis of organismal complexity in the multicellular green alga Volvox carteri.</title>
        <authorList>
            <person name="Prochnik S.E."/>
            <person name="Umen J."/>
            <person name="Nedelcu A.M."/>
            <person name="Hallmann A."/>
            <person name="Miller S.M."/>
            <person name="Nishii I."/>
            <person name="Ferris P."/>
            <person name="Kuo A."/>
            <person name="Mitros T."/>
            <person name="Fritz-Laylin L.K."/>
            <person name="Hellsten U."/>
            <person name="Chapman J."/>
            <person name="Simakov O."/>
            <person name="Rensing S.A."/>
            <person name="Terry A."/>
            <person name="Pangilinan J."/>
            <person name="Kapitonov V."/>
            <person name="Jurka J."/>
            <person name="Salamov A."/>
            <person name="Shapiro H."/>
            <person name="Schmutz J."/>
            <person name="Grimwood J."/>
            <person name="Lindquist E."/>
            <person name="Lucas S."/>
            <person name="Grigoriev I.V."/>
            <person name="Schmitt R."/>
            <person name="Kirk D."/>
            <person name="Rokhsar D.S."/>
        </authorList>
    </citation>
    <scope>NUCLEOTIDE SEQUENCE [LARGE SCALE GENOMIC DNA]</scope>
    <source>
        <strain evidence="4">f. Nagariensis / Eve</strain>
    </source>
</reference>
<feature type="region of interest" description="Disordered" evidence="1">
    <location>
        <begin position="408"/>
        <end position="450"/>
    </location>
</feature>
<organism evidence="4">
    <name type="scientific">Volvox carteri f. nagariensis</name>
    <dbReference type="NCBI Taxonomy" id="3068"/>
    <lineage>
        <taxon>Eukaryota</taxon>
        <taxon>Viridiplantae</taxon>
        <taxon>Chlorophyta</taxon>
        <taxon>core chlorophytes</taxon>
        <taxon>Chlorophyceae</taxon>
        <taxon>CS clade</taxon>
        <taxon>Chlamydomonadales</taxon>
        <taxon>Volvocaceae</taxon>
        <taxon>Volvox</taxon>
    </lineage>
</organism>
<dbReference type="SMART" id="SM00450">
    <property type="entry name" value="RHOD"/>
    <property type="match status" value="1"/>
</dbReference>
<dbReference type="Proteomes" id="UP000001058">
    <property type="component" value="Unassembled WGS sequence"/>
</dbReference>
<accession>D8TZ85</accession>
<dbReference type="PANTHER" id="PTHR10828:SF38">
    <property type="entry name" value="ARSENICAL-RESISTANCE PROTEIN 2-RELATED"/>
    <property type="match status" value="1"/>
</dbReference>
<feature type="region of interest" description="Disordered" evidence="1">
    <location>
        <begin position="492"/>
        <end position="519"/>
    </location>
</feature>
<dbReference type="EMBL" id="GL378346">
    <property type="protein sequence ID" value="EFJ47137.1"/>
    <property type="molecule type" value="Genomic_DNA"/>
</dbReference>
<keyword evidence="4" id="KW-1185">Reference proteome</keyword>
<dbReference type="GO" id="GO:0005737">
    <property type="term" value="C:cytoplasm"/>
    <property type="evidence" value="ECO:0007669"/>
    <property type="project" value="TreeGrafter"/>
</dbReference>
<feature type="compositionally biased region" description="Basic residues" evidence="1">
    <location>
        <begin position="428"/>
        <end position="437"/>
    </location>
</feature>
<evidence type="ECO:0000259" key="2">
    <source>
        <dbReference type="PROSITE" id="PS50206"/>
    </source>
</evidence>
<gene>
    <name evidence="3" type="ORF">VOLCADRAFT_120993</name>
</gene>
<dbReference type="InterPro" id="IPR036873">
    <property type="entry name" value="Rhodanese-like_dom_sf"/>
</dbReference>
<dbReference type="SUPFAM" id="SSF52821">
    <property type="entry name" value="Rhodanese/Cell cycle control phosphatase"/>
    <property type="match status" value="1"/>
</dbReference>
<feature type="region of interest" description="Disordered" evidence="1">
    <location>
        <begin position="260"/>
        <end position="363"/>
    </location>
</feature>
<dbReference type="KEGG" id="vcn:VOLCADRAFT_120993"/>
<dbReference type="PROSITE" id="PS50206">
    <property type="entry name" value="RHODANESE_3"/>
    <property type="match status" value="1"/>
</dbReference>
<dbReference type="OrthoDB" id="5792673at2759"/>
<feature type="region of interest" description="Disordered" evidence="1">
    <location>
        <begin position="692"/>
        <end position="711"/>
    </location>
</feature>
<dbReference type="InterPro" id="IPR001763">
    <property type="entry name" value="Rhodanese-like_dom"/>
</dbReference>
<dbReference type="RefSeq" id="XP_002951686.1">
    <property type="nucleotide sequence ID" value="XM_002951640.1"/>
</dbReference>
<feature type="compositionally biased region" description="Pro residues" evidence="1">
    <location>
        <begin position="337"/>
        <end position="354"/>
    </location>
</feature>
<feature type="compositionally biased region" description="Low complexity" evidence="1">
    <location>
        <begin position="408"/>
        <end position="418"/>
    </location>
</feature>
<dbReference type="GO" id="GO:0004725">
    <property type="term" value="F:protein tyrosine phosphatase activity"/>
    <property type="evidence" value="ECO:0007669"/>
    <property type="project" value="TreeGrafter"/>
</dbReference>
<feature type="compositionally biased region" description="Gly residues" evidence="1">
    <location>
        <begin position="263"/>
        <end position="281"/>
    </location>
</feature>
<dbReference type="PANTHER" id="PTHR10828">
    <property type="entry name" value="M-PHASE INDUCER PHOSPHATASE DUAL SPECIFICITY PHOSPHATASE CDC25"/>
    <property type="match status" value="1"/>
</dbReference>
<dbReference type="InterPro" id="IPR046341">
    <property type="entry name" value="SET_dom_sf"/>
</dbReference>
<dbReference type="Gene3D" id="2.170.270.10">
    <property type="entry name" value="SET domain"/>
    <property type="match status" value="1"/>
</dbReference>
<dbReference type="SUPFAM" id="SSF82199">
    <property type="entry name" value="SET domain"/>
    <property type="match status" value="1"/>
</dbReference>
<feature type="compositionally biased region" description="Acidic residues" evidence="1">
    <location>
        <begin position="90"/>
        <end position="106"/>
    </location>
</feature>
<feature type="compositionally biased region" description="Low complexity" evidence="1">
    <location>
        <begin position="289"/>
        <end position="313"/>
    </location>
</feature>
<sequence length="956" mass="101058">MAMNNLDDELSSLKIVTKDDEKLVGPARWLPRVELRCEDKHCLLLGGHQSATNTIMVWCTCPLGDTQHPEGTRLMALDAWVVEHCKGENLDDYNDEDDEDEDEKEDESSARVDELCMEQALVVRAGPNVLPKQMPLRQLLSSTLVAQGGNKELKGATFWVYWYDQPIPTKNSSAYGGLGRTWAPGPLSRNDLGVWYRARIIKCETSTGVVKIKYDVDNSEDTMYLLVAFVHFGATPPARGSRPAVLPYMDLVKDLGLPKSATSGGGGMGKGCGGRGSGGGAAADPPKKPSAAAAAAKPSPDAAASPVKSKPAGNQPKAQGRTATAAVPPAVTGTAAVPPPASAGLGVPPPPPPATAAAAAAAEPADKTKCPALKIRQLASVNPKGSFSTPKAAPKPPPLQTLAAAKLPTAAATAAAAPRGDPQPPQSKKAKLHHHQQHQQQPPGSSSCPVPKAAAVAAAAAAAPLLPAVPCPAGLRPAAPARGPRHEFDMVPLASLDPQPKGSRGEVSGGSWPPPPLSTAAWSEYEGRVRRSGRSGLVGLLCGRQEQIPIPVFNEVDQAPPPLLGEYLSVAAFESRLAADLAAARRQQPAVAAALQELQVLADAAQPRWGQECGLGYHDAVRQRELLDEQRKVERSGGGGGGGVLVTAEAMSYGADGRLLSTRPLGRGIHECGPSCSRPGCRANMQVQDKEMSYGAPGSSKRRNRSNGDNGNNGCGRWSLRCSEPLEPGDFVAPLLGRVVAAQQLMDELLLGSGAAVRASEERRLPDPPEVLLLNHFFGLWEPVLAGGCRSPLLYYVGLFAARRVEAGEELTCDFSAMAHVRRVRFPWHLVEYSWPLVIHKTRELGDMQEVAEGRIKGSLNVPSSVFKSDDTTALDEIIKGQLNGAKEVVVHCHFSKVRGPTCAQALSKQLKALGLEAGTEVKVLEGGVAAFMEQFKEDPSVVELPDGGWNPAQKH</sequence>
<evidence type="ECO:0000256" key="1">
    <source>
        <dbReference type="SAM" id="MobiDB-lite"/>
    </source>
</evidence>
<dbReference type="InParanoid" id="D8TZ85"/>
<protein>
    <recommendedName>
        <fullName evidence="2">Rhodanese domain-containing protein</fullName>
    </recommendedName>
</protein>
<feature type="compositionally biased region" description="Low complexity" evidence="1">
    <location>
        <begin position="322"/>
        <end position="336"/>
    </location>
</feature>